<dbReference type="SUPFAM" id="SSF52833">
    <property type="entry name" value="Thioredoxin-like"/>
    <property type="match status" value="1"/>
</dbReference>
<evidence type="ECO:0000313" key="1">
    <source>
        <dbReference type="EMBL" id="QEG20794.1"/>
    </source>
</evidence>
<evidence type="ECO:0008006" key="3">
    <source>
        <dbReference type="Google" id="ProtNLM"/>
    </source>
</evidence>
<dbReference type="RefSeq" id="WP_075085266.1">
    <property type="nucleotide sequence ID" value="NZ_CP042912.1"/>
</dbReference>
<proteinExistence type="predicted"/>
<protein>
    <recommendedName>
        <fullName evidence="3">RedB protein</fullName>
    </recommendedName>
</protein>
<dbReference type="Gene3D" id="3.40.30.10">
    <property type="entry name" value="Glutaredoxin"/>
    <property type="match status" value="1"/>
</dbReference>
<organism evidence="1 2">
    <name type="scientific">Mariniblastus fucicola</name>
    <dbReference type="NCBI Taxonomy" id="980251"/>
    <lineage>
        <taxon>Bacteria</taxon>
        <taxon>Pseudomonadati</taxon>
        <taxon>Planctomycetota</taxon>
        <taxon>Planctomycetia</taxon>
        <taxon>Pirellulales</taxon>
        <taxon>Pirellulaceae</taxon>
        <taxon>Mariniblastus</taxon>
    </lineage>
</organism>
<keyword evidence="2" id="KW-1185">Reference proteome</keyword>
<dbReference type="KEGG" id="mff:MFFC18_06450"/>
<gene>
    <name evidence="1" type="ORF">MFFC18_06450</name>
</gene>
<dbReference type="Proteomes" id="UP000322214">
    <property type="component" value="Chromosome"/>
</dbReference>
<dbReference type="AlphaFoldDB" id="A0A5B9P3M5"/>
<name>A0A5B9P3M5_9BACT</name>
<dbReference type="EMBL" id="CP042912">
    <property type="protein sequence ID" value="QEG20794.1"/>
    <property type="molecule type" value="Genomic_DNA"/>
</dbReference>
<sequence length="202" mass="22235">MFPKKIFKNLLLTGLLTVSLAGFAVLVDYSSRPGPVAPTPRQFPAQAFPDREKGTPTIVVAYHPKCPCTFATVRCLERLRTEFRCKPNLIAYAYRPESAPDSWIESSSTAILRKFEGTVIDPDAEASVSRQFGARVSGHVFVYDGNDKLVFSGGITPGRGHEGYCEASLQFVRSVNGATTESTQWPIFGCEINRVAEESDHE</sequence>
<accession>A0A5B9P3M5</accession>
<dbReference type="STRING" id="980251.GCA_001642875_03056"/>
<reference evidence="1 2" key="1">
    <citation type="submission" date="2019-08" db="EMBL/GenBank/DDBJ databases">
        <title>Deep-cultivation of Planctomycetes and their phenomic and genomic characterization uncovers novel biology.</title>
        <authorList>
            <person name="Wiegand S."/>
            <person name="Jogler M."/>
            <person name="Boedeker C."/>
            <person name="Pinto D."/>
            <person name="Vollmers J."/>
            <person name="Rivas-Marin E."/>
            <person name="Kohn T."/>
            <person name="Peeters S.H."/>
            <person name="Heuer A."/>
            <person name="Rast P."/>
            <person name="Oberbeckmann S."/>
            <person name="Bunk B."/>
            <person name="Jeske O."/>
            <person name="Meyerdierks A."/>
            <person name="Storesund J.E."/>
            <person name="Kallscheuer N."/>
            <person name="Luecker S."/>
            <person name="Lage O.M."/>
            <person name="Pohl T."/>
            <person name="Merkel B.J."/>
            <person name="Hornburger P."/>
            <person name="Mueller R.-W."/>
            <person name="Bruemmer F."/>
            <person name="Labrenz M."/>
            <person name="Spormann A.M."/>
            <person name="Op den Camp H."/>
            <person name="Overmann J."/>
            <person name="Amann R."/>
            <person name="Jetten M.S.M."/>
            <person name="Mascher T."/>
            <person name="Medema M.H."/>
            <person name="Devos D.P."/>
            <person name="Kaster A.-K."/>
            <person name="Ovreas L."/>
            <person name="Rohde M."/>
            <person name="Galperin M.Y."/>
            <person name="Jogler C."/>
        </authorList>
    </citation>
    <scope>NUCLEOTIDE SEQUENCE [LARGE SCALE GENOMIC DNA]</scope>
    <source>
        <strain evidence="1 2">FC18</strain>
    </source>
</reference>
<evidence type="ECO:0000313" key="2">
    <source>
        <dbReference type="Proteomes" id="UP000322214"/>
    </source>
</evidence>
<dbReference type="InterPro" id="IPR036249">
    <property type="entry name" value="Thioredoxin-like_sf"/>
</dbReference>